<dbReference type="AlphaFoldDB" id="A0A1G5AB03"/>
<dbReference type="CDD" id="cd01614">
    <property type="entry name" value="EutN_CcmL"/>
    <property type="match status" value="1"/>
</dbReference>
<evidence type="ECO:0000256" key="3">
    <source>
        <dbReference type="ARBA" id="ARBA00024446"/>
    </source>
</evidence>
<dbReference type="SUPFAM" id="SSF159133">
    <property type="entry name" value="EutN/CcmL-like"/>
    <property type="match status" value="1"/>
</dbReference>
<dbReference type="EMBL" id="FMUS01000001">
    <property type="protein sequence ID" value="SCX75021.1"/>
    <property type="molecule type" value="Genomic_DNA"/>
</dbReference>
<proteinExistence type="predicted"/>
<evidence type="ECO:0000256" key="2">
    <source>
        <dbReference type="ARBA" id="ARBA00023669"/>
    </source>
</evidence>
<sequence>MYVGKVIGMVVATRKDDNLVGKKLLIVQQTDMKGNPSGNEEIAVDSVGAGTGEFVLVAKGSPARQVFDNPNSPIDAAIVGIIDNIEVKS</sequence>
<keyword evidence="5" id="KW-1185">Reference proteome</keyword>
<name>A0A1G5AB03_9FIRM</name>
<dbReference type="OrthoDB" id="196195at2"/>
<dbReference type="PROSITE" id="PS51932">
    <property type="entry name" value="BMV"/>
    <property type="match status" value="1"/>
</dbReference>
<gene>
    <name evidence="4" type="ORF">SAMN03080606_00018</name>
</gene>
<dbReference type="STRING" id="1120976.SAMN03080606_00018"/>
<evidence type="ECO:0000313" key="4">
    <source>
        <dbReference type="EMBL" id="SCX75021.1"/>
    </source>
</evidence>
<dbReference type="Pfam" id="PF03319">
    <property type="entry name" value="EutN_CcmL"/>
    <property type="match status" value="1"/>
</dbReference>
<dbReference type="Gene3D" id="2.40.50.220">
    <property type="entry name" value="EutN/Ccml"/>
    <property type="match status" value="1"/>
</dbReference>
<dbReference type="RefSeq" id="WP_091538514.1">
    <property type="nucleotide sequence ID" value="NZ_FMUS01000001.1"/>
</dbReference>
<dbReference type="PANTHER" id="PTHR36539:SF1">
    <property type="entry name" value="BACTERIAL MICROCOMPARTMENT SHELL VERTEX PROTEIN EUTN"/>
    <property type="match status" value="1"/>
</dbReference>
<accession>A0A1G5AB03</accession>
<dbReference type="PANTHER" id="PTHR36539">
    <property type="entry name" value="ETHANOLAMINE UTILIZATION PROTEIN EUTN"/>
    <property type="match status" value="1"/>
</dbReference>
<reference evidence="4 5" key="1">
    <citation type="submission" date="2016-10" db="EMBL/GenBank/DDBJ databases">
        <authorList>
            <person name="de Groot N.N."/>
        </authorList>
    </citation>
    <scope>NUCLEOTIDE SEQUENCE [LARGE SCALE GENOMIC DNA]</scope>
    <source>
        <strain evidence="4 5">DSM 18978</strain>
    </source>
</reference>
<evidence type="ECO:0000256" key="1">
    <source>
        <dbReference type="ARBA" id="ARBA00023587"/>
    </source>
</evidence>
<protein>
    <submittedName>
        <fullName evidence="4">Ethanolamine utilization protein EutN</fullName>
    </submittedName>
</protein>
<keyword evidence="2" id="KW-1282">Carboxysome</keyword>
<dbReference type="InterPro" id="IPR004992">
    <property type="entry name" value="EutN_CcmL"/>
</dbReference>
<keyword evidence="3" id="KW-1283">Bacterial microcompartment</keyword>
<evidence type="ECO:0000313" key="5">
    <source>
        <dbReference type="Proteomes" id="UP000198636"/>
    </source>
</evidence>
<dbReference type="Proteomes" id="UP000198636">
    <property type="component" value="Unassembled WGS sequence"/>
</dbReference>
<organism evidence="4 5">
    <name type="scientific">Alkaliphilus peptidifermentans DSM 18978</name>
    <dbReference type="NCBI Taxonomy" id="1120976"/>
    <lineage>
        <taxon>Bacteria</taxon>
        <taxon>Bacillati</taxon>
        <taxon>Bacillota</taxon>
        <taxon>Clostridia</taxon>
        <taxon>Peptostreptococcales</taxon>
        <taxon>Natronincolaceae</taxon>
        <taxon>Alkaliphilus</taxon>
    </lineage>
</organism>
<dbReference type="InterPro" id="IPR036677">
    <property type="entry name" value="EutN_CcmL_sf"/>
</dbReference>
<dbReference type="GO" id="GO:0031470">
    <property type="term" value="C:carboxysome"/>
    <property type="evidence" value="ECO:0007669"/>
    <property type="project" value="UniProtKB-SubCell"/>
</dbReference>
<comment type="subcellular location">
    <subcellularLocation>
        <location evidence="1">Carboxysome</location>
    </subcellularLocation>
</comment>